<reference evidence="1" key="1">
    <citation type="journal article" date="2015" name="Nature">
        <title>Complex archaea that bridge the gap between prokaryotes and eukaryotes.</title>
        <authorList>
            <person name="Spang A."/>
            <person name="Saw J.H."/>
            <person name="Jorgensen S.L."/>
            <person name="Zaremba-Niedzwiedzka K."/>
            <person name="Martijn J."/>
            <person name="Lind A.E."/>
            <person name="van Eijk R."/>
            <person name="Schleper C."/>
            <person name="Guy L."/>
            <person name="Ettema T.J."/>
        </authorList>
    </citation>
    <scope>NUCLEOTIDE SEQUENCE</scope>
</reference>
<comment type="caution">
    <text evidence="1">The sequence shown here is derived from an EMBL/GenBank/DDBJ whole genome shotgun (WGS) entry which is preliminary data.</text>
</comment>
<sequence length="73" mass="8850">MGKFTNPYKRLEEIKEQTHSLEVKIAGERNQKQKKEFETEVMFLVFEQLPIEDTIKYFEKKVRNLKDRSKDVD</sequence>
<gene>
    <name evidence="1" type="ORF">LCGC14_1402530</name>
</gene>
<evidence type="ECO:0000313" key="1">
    <source>
        <dbReference type="EMBL" id="KKM74211.1"/>
    </source>
</evidence>
<name>A0A0F9KHI9_9ZZZZ</name>
<dbReference type="EMBL" id="LAZR01009176">
    <property type="protein sequence ID" value="KKM74211.1"/>
    <property type="molecule type" value="Genomic_DNA"/>
</dbReference>
<dbReference type="AlphaFoldDB" id="A0A0F9KHI9"/>
<organism evidence="1">
    <name type="scientific">marine sediment metagenome</name>
    <dbReference type="NCBI Taxonomy" id="412755"/>
    <lineage>
        <taxon>unclassified sequences</taxon>
        <taxon>metagenomes</taxon>
        <taxon>ecological metagenomes</taxon>
    </lineage>
</organism>
<proteinExistence type="predicted"/>
<protein>
    <submittedName>
        <fullName evidence="1">Uncharacterized protein</fullName>
    </submittedName>
</protein>
<accession>A0A0F9KHI9</accession>